<comment type="similarity">
    <text evidence="1">Belongs to the enoyl-CoA hydratase/isomerase family.</text>
</comment>
<dbReference type="PANTHER" id="PTHR43149:SF1">
    <property type="entry name" value="DELTA(3,5)-DELTA(2,4)-DIENOYL-COA ISOMERASE, MITOCHONDRIAL"/>
    <property type="match status" value="1"/>
</dbReference>
<sequence length="253" mass="27267">MSGPLQRFRIIEHSAHVLELRMARPEKLNAMDQRWFRELTHVMGRFGVEDDVRAVVLTGEGRAFSAGGDIDMFHDLGGDADLVRPHLRRVYEAFHSVERCAVPVIAAVGGRAYGGGTELALACDMVLAGESARFSFKEANVGLQPGFGIVRGPQVIGPQWTSYLALTGRDLDPCQALACGLVQEVHPDDELLERALGLAGEIAAKPPLAVQVGKAFINRHTTAGFSESVEATALLFGTAQHAAAVAAFRQRAR</sequence>
<dbReference type="PANTHER" id="PTHR43149">
    <property type="entry name" value="ENOYL-COA HYDRATASE"/>
    <property type="match status" value="1"/>
</dbReference>
<keyword evidence="3" id="KW-1185">Reference proteome</keyword>
<dbReference type="AlphaFoldDB" id="A0A5A7NR55"/>
<dbReference type="InterPro" id="IPR045002">
    <property type="entry name" value="Ech1-like"/>
</dbReference>
<dbReference type="Proteomes" id="UP000325307">
    <property type="component" value="Unassembled WGS sequence"/>
</dbReference>
<comment type="caution">
    <text evidence="2">The sequence shown here is derived from an EMBL/GenBank/DDBJ whole genome shotgun (WGS) entry which is preliminary data.</text>
</comment>
<evidence type="ECO:0000313" key="2">
    <source>
        <dbReference type="EMBL" id="GER22298.1"/>
    </source>
</evidence>
<dbReference type="InterPro" id="IPR029045">
    <property type="entry name" value="ClpP/crotonase-like_dom_sf"/>
</dbReference>
<accession>A0A5A7NR55</accession>
<dbReference type="CDD" id="cd06558">
    <property type="entry name" value="crotonase-like"/>
    <property type="match status" value="1"/>
</dbReference>
<dbReference type="InterPro" id="IPR001753">
    <property type="entry name" value="Enoyl-CoA_hydra/iso"/>
</dbReference>
<dbReference type="Pfam" id="PF00378">
    <property type="entry name" value="ECH_1"/>
    <property type="match status" value="1"/>
</dbReference>
<reference evidence="2 3" key="1">
    <citation type="submission" date="2019-09" db="EMBL/GenBank/DDBJ databases">
        <title>Arthrobacter zafarii sp. nov., a moderately thermotolerant and halotolerant actinobacterium isolated from Cholistan desert soil of Pakistan.</title>
        <authorList>
            <person name="Amin A."/>
            <person name="Ahmed I."/>
            <person name="Khalid N."/>
            <person name="Schumann P."/>
            <person name="Busse H.J."/>
            <person name="Khan I.U."/>
            <person name="Li S."/>
            <person name="Li W.J."/>
        </authorList>
    </citation>
    <scope>NUCLEOTIDE SEQUENCE [LARGE SCALE GENOMIC DNA]</scope>
    <source>
        <strain evidence="2 3">NCCP-1664</strain>
    </source>
</reference>
<evidence type="ECO:0000256" key="1">
    <source>
        <dbReference type="ARBA" id="ARBA00005254"/>
    </source>
</evidence>
<dbReference type="GO" id="GO:0016853">
    <property type="term" value="F:isomerase activity"/>
    <property type="evidence" value="ECO:0007669"/>
    <property type="project" value="InterPro"/>
</dbReference>
<dbReference type="SUPFAM" id="SSF52096">
    <property type="entry name" value="ClpP/crotonase"/>
    <property type="match status" value="1"/>
</dbReference>
<dbReference type="RefSeq" id="WP_149955946.1">
    <property type="nucleotide sequence ID" value="NZ_BKDJ01000003.1"/>
</dbReference>
<organism evidence="2 3">
    <name type="scientific">Zafaria cholistanensis</name>
    <dbReference type="NCBI Taxonomy" id="1682741"/>
    <lineage>
        <taxon>Bacteria</taxon>
        <taxon>Bacillati</taxon>
        <taxon>Actinomycetota</taxon>
        <taxon>Actinomycetes</taxon>
        <taxon>Micrococcales</taxon>
        <taxon>Micrococcaceae</taxon>
        <taxon>Zafaria</taxon>
    </lineage>
</organism>
<evidence type="ECO:0000313" key="3">
    <source>
        <dbReference type="Proteomes" id="UP000325307"/>
    </source>
</evidence>
<name>A0A5A7NR55_9MICC</name>
<protein>
    <submittedName>
        <fullName evidence="2">Crotonase</fullName>
    </submittedName>
</protein>
<dbReference type="Gene3D" id="3.90.226.10">
    <property type="entry name" value="2-enoyl-CoA Hydratase, Chain A, domain 1"/>
    <property type="match status" value="1"/>
</dbReference>
<dbReference type="OrthoDB" id="9790967at2"/>
<gene>
    <name evidence="2" type="ORF">NCCP1664_07950</name>
</gene>
<proteinExistence type="inferred from homology"/>
<dbReference type="EMBL" id="BKDJ01000003">
    <property type="protein sequence ID" value="GER22298.1"/>
    <property type="molecule type" value="Genomic_DNA"/>
</dbReference>